<dbReference type="EC" id="2.4.1.245" evidence="9"/>
<keyword evidence="6" id="KW-0119">Carbohydrate metabolism</keyword>
<dbReference type="Pfam" id="PF00534">
    <property type="entry name" value="Glycos_transf_1"/>
    <property type="match status" value="1"/>
</dbReference>
<evidence type="ECO:0000256" key="4">
    <source>
        <dbReference type="ARBA" id="ARBA00022676"/>
    </source>
</evidence>
<dbReference type="Pfam" id="PF21269">
    <property type="entry name" value="TreT_GT1"/>
    <property type="match status" value="1"/>
</dbReference>
<keyword evidence="5 9" id="KW-0808">Transferase</keyword>
<dbReference type="PANTHER" id="PTHR47779:SF1">
    <property type="entry name" value="SYNTHASE (CCG-9), PUTATIVE (AFU_ORTHOLOGUE AFUA_3G12100)-RELATED"/>
    <property type="match status" value="1"/>
</dbReference>
<keyword evidence="3" id="KW-0313">Glucose metabolism</keyword>
<dbReference type="InterPro" id="IPR001296">
    <property type="entry name" value="Glyco_trans_1"/>
</dbReference>
<feature type="domain" description="Glycosyl transferase family 1" evidence="7">
    <location>
        <begin position="262"/>
        <end position="440"/>
    </location>
</feature>
<evidence type="ECO:0000313" key="9">
    <source>
        <dbReference type="EMBL" id="MBB5429604.1"/>
    </source>
</evidence>
<sequence length="480" mass="54076">MKISTEYRTPLFDEVLIRGSVLEHYVAQQADYEGLVNELLRSSGTMRDRVGDRCIWQVNSTAFGGGVAEMLPHHVCLLRELGFDVRWLIFKPNKEQFFEFTKGVHNSLHNTAVASLDDLLPHYLDVSRQGAAELEAIIGPNDLLVIHDPQPLCAASQFLDSHPHPAIWRCHIGYPERTPTVDRIWALLGEYLGPFQRIVLSDSEYVFDTPQPIDIIQPSISPFSAKNRNYEGPADQKLENSVSFNGRKSGPTPSLQEILGWRYFLHVSRWDSLKGIDRIITAFIRFVRAASDEKNTIRLVIAGPDPLDVADDPEGRTYFEKCLALRDQLPTEVQQHLYLACISMKDNDANAEIVGRLQQNAHGIFQLSREEGFGLTTTEALFRGRPVVVSSAFGLKRQVVNGLNGIVLEEPDIEAKAAEVMRRLSTNYSDYEGMARRARENCLHFGTQISQIPKWYDSIRSALSSFEEHTGPQRANATEA</sequence>
<dbReference type="InterPro" id="IPR049438">
    <property type="entry name" value="TreT_GT1"/>
</dbReference>
<dbReference type="Gene3D" id="3.40.50.2000">
    <property type="entry name" value="Glycogen Phosphorylase B"/>
    <property type="match status" value="2"/>
</dbReference>
<comment type="subunit">
    <text evidence="2">Homodimer.</text>
</comment>
<dbReference type="OrthoDB" id="484631at2"/>
<evidence type="ECO:0000256" key="6">
    <source>
        <dbReference type="ARBA" id="ARBA00023277"/>
    </source>
</evidence>
<dbReference type="SUPFAM" id="SSF53756">
    <property type="entry name" value="UDP-Glycosyltransferase/glycogen phosphorylase"/>
    <property type="match status" value="1"/>
</dbReference>
<gene>
    <name evidence="9" type="ORF">HDG40_007802</name>
</gene>
<keyword evidence="10" id="KW-1185">Reference proteome</keyword>
<comment type="similarity">
    <text evidence="1">Belongs to the glycosyltransferase group 1 family. Glycosyltransferase 4 subfamily.</text>
</comment>
<evidence type="ECO:0000256" key="5">
    <source>
        <dbReference type="ARBA" id="ARBA00022679"/>
    </source>
</evidence>
<dbReference type="EMBL" id="JACHDD010000034">
    <property type="protein sequence ID" value="MBB5429604.1"/>
    <property type="molecule type" value="Genomic_DNA"/>
</dbReference>
<evidence type="ECO:0000256" key="1">
    <source>
        <dbReference type="ARBA" id="ARBA00009481"/>
    </source>
</evidence>
<accession>A0A6I1QAH4</accession>
<feature type="domain" description="Trehalose synthase N-terminal" evidence="8">
    <location>
        <begin position="57"/>
        <end position="206"/>
    </location>
</feature>
<dbReference type="GO" id="GO:0102986">
    <property type="term" value="F:trehalose synthase activity"/>
    <property type="evidence" value="ECO:0007669"/>
    <property type="project" value="UniProtKB-EC"/>
</dbReference>
<comment type="caution">
    <text evidence="9">The sequence shown here is derived from an EMBL/GenBank/DDBJ whole genome shotgun (WGS) entry which is preliminary data.</text>
</comment>
<dbReference type="Proteomes" id="UP000592780">
    <property type="component" value="Unassembled WGS sequence"/>
</dbReference>
<keyword evidence="4 9" id="KW-0328">Glycosyltransferase</keyword>
<organism evidence="9 10">
    <name type="scientific">Paraburkholderia atlantica</name>
    <dbReference type="NCBI Taxonomy" id="2654982"/>
    <lineage>
        <taxon>Bacteria</taxon>
        <taxon>Pseudomonadati</taxon>
        <taxon>Pseudomonadota</taxon>
        <taxon>Betaproteobacteria</taxon>
        <taxon>Burkholderiales</taxon>
        <taxon>Burkholderiaceae</taxon>
        <taxon>Paraburkholderia</taxon>
    </lineage>
</organism>
<proteinExistence type="inferred from homology"/>
<evidence type="ECO:0000256" key="3">
    <source>
        <dbReference type="ARBA" id="ARBA00022526"/>
    </source>
</evidence>
<evidence type="ECO:0000256" key="2">
    <source>
        <dbReference type="ARBA" id="ARBA00011738"/>
    </source>
</evidence>
<dbReference type="InterPro" id="IPR052078">
    <property type="entry name" value="Trehalose_Metab_GTase"/>
</dbReference>
<evidence type="ECO:0000259" key="7">
    <source>
        <dbReference type="Pfam" id="PF00534"/>
    </source>
</evidence>
<dbReference type="PANTHER" id="PTHR47779">
    <property type="entry name" value="SYNTHASE (CCG-9), PUTATIVE (AFU_ORTHOLOGUE AFUA_3G12100)-RELATED"/>
    <property type="match status" value="1"/>
</dbReference>
<name>A0A6I1QAH4_PARAM</name>
<dbReference type="GO" id="GO:0006006">
    <property type="term" value="P:glucose metabolic process"/>
    <property type="evidence" value="ECO:0007669"/>
    <property type="project" value="UniProtKB-KW"/>
</dbReference>
<dbReference type="AlphaFoldDB" id="A0A6I1QAH4"/>
<evidence type="ECO:0000259" key="8">
    <source>
        <dbReference type="Pfam" id="PF21269"/>
    </source>
</evidence>
<protein>
    <submittedName>
        <fullName evidence="9">Trehalose synthase</fullName>
        <ecNumber evidence="9">2.4.1.245</ecNumber>
    </submittedName>
</protein>
<dbReference type="RefSeq" id="WP_018436615.1">
    <property type="nucleotide sequence ID" value="NZ_JACHDD010000034.1"/>
</dbReference>
<reference evidence="9 10" key="1">
    <citation type="submission" date="2020-08" db="EMBL/GenBank/DDBJ databases">
        <title>Genomic Encyclopedia of Type Strains, Phase IV (KMG-V): Genome sequencing to study the core and pangenomes of soil and plant-associated prokaryotes.</title>
        <authorList>
            <person name="Whitman W."/>
        </authorList>
    </citation>
    <scope>NUCLEOTIDE SEQUENCE [LARGE SCALE GENOMIC DNA]</scope>
    <source>
        <strain evidence="9 10">JPY158</strain>
    </source>
</reference>
<evidence type="ECO:0000313" key="10">
    <source>
        <dbReference type="Proteomes" id="UP000592780"/>
    </source>
</evidence>